<dbReference type="AlphaFoldDB" id="A0A1A9N7N1"/>
<gene>
    <name evidence="1" type="ORF">A6V37_38295</name>
</gene>
<accession>A0A1A9N7N1</accession>
<name>A0A1A9N7N1_9BURK</name>
<proteinExistence type="predicted"/>
<organism evidence="1 2">
    <name type="scientific">Paraburkholderia ginsengiterrae</name>
    <dbReference type="NCBI Taxonomy" id="1462993"/>
    <lineage>
        <taxon>Bacteria</taxon>
        <taxon>Pseudomonadati</taxon>
        <taxon>Pseudomonadota</taxon>
        <taxon>Betaproteobacteria</taxon>
        <taxon>Burkholderiales</taxon>
        <taxon>Burkholderiaceae</taxon>
        <taxon>Paraburkholderia</taxon>
    </lineage>
</organism>
<comment type="caution">
    <text evidence="1">The sequence shown here is derived from an EMBL/GenBank/DDBJ whole genome shotgun (WGS) entry which is preliminary data.</text>
</comment>
<dbReference type="Proteomes" id="UP000078116">
    <property type="component" value="Unassembled WGS sequence"/>
</dbReference>
<reference evidence="1 2" key="1">
    <citation type="submission" date="2016-04" db="EMBL/GenBank/DDBJ databases">
        <title>Reclassification of Paraburkholderia panaciterrae (Farh et al. 2015) Dobritsa &amp; Samadpour 2016 as a later homotypic synonym of Paraburkholderia ginsengiterrae (Farh et al. 2015) Dobritsa &amp; Samadpour 2016.</title>
        <authorList>
            <person name="Dobritsa A.P."/>
            <person name="Kutumbaka K."/>
            <person name="Samadpour M."/>
        </authorList>
    </citation>
    <scope>NUCLEOTIDE SEQUENCE [LARGE SCALE GENOMIC DNA]</scope>
    <source>
        <strain evidence="1 2">DCY85</strain>
    </source>
</reference>
<sequence>MARVGRRAFGDGREEGKGVAVVRGTSRLLRQWCTGGGATVVQGRGAAGSSEECSTKRNCVRPIIG</sequence>
<dbReference type="EMBL" id="LXKA01000233">
    <property type="protein sequence ID" value="OAJ60137.1"/>
    <property type="molecule type" value="Genomic_DNA"/>
</dbReference>
<protein>
    <submittedName>
        <fullName evidence="1">Uncharacterized protein</fullName>
    </submittedName>
</protein>
<evidence type="ECO:0000313" key="1">
    <source>
        <dbReference type="EMBL" id="OAJ60137.1"/>
    </source>
</evidence>
<evidence type="ECO:0000313" key="2">
    <source>
        <dbReference type="Proteomes" id="UP000078116"/>
    </source>
</evidence>